<dbReference type="EMBL" id="FUKR01000019">
    <property type="protein sequence ID" value="SJN22248.1"/>
    <property type="molecule type" value="Genomic_DNA"/>
</dbReference>
<proteinExistence type="predicted"/>
<protein>
    <submittedName>
        <fullName evidence="1">Uncharacterized protein</fullName>
    </submittedName>
</protein>
<evidence type="ECO:0000313" key="2">
    <source>
        <dbReference type="Proteomes" id="UP000196778"/>
    </source>
</evidence>
<accession>A0A1R4IR75</accession>
<organism evidence="1 2">
    <name type="scientific">Mycetocola reblochoni REB411</name>
    <dbReference type="NCBI Taxonomy" id="1255698"/>
    <lineage>
        <taxon>Bacteria</taxon>
        <taxon>Bacillati</taxon>
        <taxon>Actinomycetota</taxon>
        <taxon>Actinomycetes</taxon>
        <taxon>Micrococcales</taxon>
        <taxon>Microbacteriaceae</taxon>
        <taxon>Mycetocola</taxon>
    </lineage>
</organism>
<reference evidence="2" key="1">
    <citation type="submission" date="2017-02" db="EMBL/GenBank/DDBJ databases">
        <authorList>
            <person name="Dridi B."/>
        </authorList>
    </citation>
    <scope>NUCLEOTIDE SEQUENCE [LARGE SCALE GENOMIC DNA]</scope>
    <source>
        <strain evidence="2">EB411</strain>
    </source>
</reference>
<dbReference type="Proteomes" id="UP000196778">
    <property type="component" value="Unassembled WGS sequence"/>
</dbReference>
<sequence>MLIADCHVVSPCSRGRRTRARAGRRRGLTCTGRLSVA</sequence>
<gene>
    <name evidence="1" type="ORF">FM119_03095</name>
</gene>
<keyword evidence="2" id="KW-1185">Reference proteome</keyword>
<name>A0A1R4IR75_9MICO</name>
<evidence type="ECO:0000313" key="1">
    <source>
        <dbReference type="EMBL" id="SJN22248.1"/>
    </source>
</evidence>
<dbReference type="AlphaFoldDB" id="A0A1R4IR75"/>